<proteinExistence type="predicted"/>
<dbReference type="InterPro" id="IPR044060">
    <property type="entry name" value="Bacterial_rp_domain"/>
</dbReference>
<dbReference type="EMBL" id="CP000860">
    <property type="protein sequence ID" value="ACA59473.1"/>
    <property type="molecule type" value="Genomic_DNA"/>
</dbReference>
<evidence type="ECO:0000313" key="4">
    <source>
        <dbReference type="Proteomes" id="UP000008544"/>
    </source>
</evidence>
<dbReference type="Proteomes" id="UP000008544">
    <property type="component" value="Chromosome"/>
</dbReference>
<dbReference type="STRING" id="477974.Daud_0961"/>
<gene>
    <name evidence="3" type="ordered locus">Daud_0961</name>
</gene>
<dbReference type="InterPro" id="IPR012902">
    <property type="entry name" value="N_methyl_site"/>
</dbReference>
<feature type="domain" description="Bacterial repeat" evidence="2">
    <location>
        <begin position="190"/>
        <end position="259"/>
    </location>
</feature>
<dbReference type="NCBIfam" id="TIGR02532">
    <property type="entry name" value="IV_pilin_GFxxxE"/>
    <property type="match status" value="1"/>
</dbReference>
<dbReference type="AlphaFoldDB" id="B1I3F1"/>
<keyword evidence="1" id="KW-1133">Transmembrane helix</keyword>
<name>B1I3F1_DESAP</name>
<keyword evidence="4" id="KW-1185">Reference proteome</keyword>
<dbReference type="HOGENOM" id="CLU_494972_0_0_9"/>
<sequence length="550" mass="59814">MWSRGGQNMFERGPGNNKGLTLVELLVGAALLGAVLAIGYTFFYFGHQSFTAGEQRSWVRQNIRLAADFITQELRYATHVYVLGSVPQSFAADLNYIYVKDGVLKHRKAGGGEDTVFDRISEGVVLKEDLGFSLDGEFLAYRVANSGEDAYAIDGRIRLLNPLADSSGKDGVAVAYKSERPAETPPERYTLTVSVAEGNGTTSPEAGDHVYEKNTTVPLTAFPADGWVFKKWLINGVNITTATTTIVMNKDIEARAYFVDKYDFYDFLQDQNVFVYGGRLVFEGEKVEGRNATIVIKGNLGEDDLNKGSHIDVKTIYIDGSVDLDGGSADLGAADNTGSIYINGDLTLWKGKRDVYGNVYVAGNLRLKDAVIHGNIYVNGNVELGWTPDLKPNARIYYTGTLTHPKRMSPGIISKCIKVDSVPGFVVPDFGFPALKPDAWYAANGYVSGGALTSGIKIYADNYSSTAWRPTAHNVVIVSKGDITITRLGGSGVSGVLYAPNGRVTFEGEFFEGVVIARDGFFVTRGGTTVTFKHINTFFSSVADYPFLSE</sequence>
<keyword evidence="1" id="KW-0472">Membrane</keyword>
<dbReference type="eggNOG" id="COG4966">
    <property type="taxonomic scope" value="Bacteria"/>
</dbReference>
<reference evidence="4" key="1">
    <citation type="submission" date="2007-10" db="EMBL/GenBank/DDBJ databases">
        <title>Complete sequence of chromosome of Desulforudis audaxviator MP104C.</title>
        <authorList>
            <person name="Copeland A."/>
            <person name="Lucas S."/>
            <person name="Lapidus A."/>
            <person name="Barry K."/>
            <person name="Glavina del Rio T."/>
            <person name="Dalin E."/>
            <person name="Tice H."/>
            <person name="Bruce D."/>
            <person name="Pitluck S."/>
            <person name="Lowry S.R."/>
            <person name="Larimer F."/>
            <person name="Land M.L."/>
            <person name="Hauser L."/>
            <person name="Kyrpides N."/>
            <person name="Ivanova N.N."/>
            <person name="Richardson P."/>
        </authorList>
    </citation>
    <scope>NUCLEOTIDE SEQUENCE [LARGE SCALE GENOMIC DNA]</scope>
    <source>
        <strain evidence="4">MP104C</strain>
    </source>
</reference>
<dbReference type="KEGG" id="dau:Daud_0961"/>
<dbReference type="Pfam" id="PF18998">
    <property type="entry name" value="Flg_new_2"/>
    <property type="match status" value="1"/>
</dbReference>
<dbReference type="Pfam" id="PF07963">
    <property type="entry name" value="N_methyl"/>
    <property type="match status" value="1"/>
</dbReference>
<evidence type="ECO:0000313" key="3">
    <source>
        <dbReference type="EMBL" id="ACA59473.1"/>
    </source>
</evidence>
<organism evidence="3 4">
    <name type="scientific">Desulforudis audaxviator (strain MP104C)</name>
    <dbReference type="NCBI Taxonomy" id="477974"/>
    <lineage>
        <taxon>Bacteria</taxon>
        <taxon>Bacillati</taxon>
        <taxon>Bacillota</taxon>
        <taxon>Clostridia</taxon>
        <taxon>Thermoanaerobacterales</taxon>
        <taxon>Candidatus Desulforudaceae</taxon>
        <taxon>Candidatus Desulforudis</taxon>
    </lineage>
</organism>
<dbReference type="PROSITE" id="PS00409">
    <property type="entry name" value="PROKAR_NTER_METHYL"/>
    <property type="match status" value="1"/>
</dbReference>
<reference evidence="3 4" key="2">
    <citation type="journal article" date="2008" name="Science">
        <title>Environmental genomics reveals a single-species ecosystem deep within Earth.</title>
        <authorList>
            <person name="Chivian D."/>
            <person name="Brodie E.L."/>
            <person name="Alm E.J."/>
            <person name="Culley D.E."/>
            <person name="Dehal P.S."/>
            <person name="Desantis T.Z."/>
            <person name="Gihring T.M."/>
            <person name="Lapidus A."/>
            <person name="Lin L.H."/>
            <person name="Lowry S.R."/>
            <person name="Moser D.P."/>
            <person name="Richardson P.M."/>
            <person name="Southam G."/>
            <person name="Wanger G."/>
            <person name="Pratt L.M."/>
            <person name="Andersen G.L."/>
            <person name="Hazen T.C."/>
            <person name="Brockman F.J."/>
            <person name="Arkin A.P."/>
            <person name="Onstott T.C."/>
        </authorList>
    </citation>
    <scope>NUCLEOTIDE SEQUENCE [LARGE SCALE GENOMIC DNA]</scope>
    <source>
        <strain evidence="3 4">MP104C</strain>
    </source>
</reference>
<evidence type="ECO:0000256" key="1">
    <source>
        <dbReference type="SAM" id="Phobius"/>
    </source>
</evidence>
<feature type="transmembrane region" description="Helical" evidence="1">
    <location>
        <begin position="21"/>
        <end position="45"/>
    </location>
</feature>
<keyword evidence="1" id="KW-0812">Transmembrane</keyword>
<evidence type="ECO:0000259" key="2">
    <source>
        <dbReference type="Pfam" id="PF18998"/>
    </source>
</evidence>
<accession>B1I3F1</accession>
<protein>
    <recommendedName>
        <fullName evidence="2">Bacterial repeat domain-containing protein</fullName>
    </recommendedName>
</protein>